<evidence type="ECO:0000259" key="1">
    <source>
        <dbReference type="Pfam" id="PF04993"/>
    </source>
</evidence>
<comment type="caution">
    <text evidence="2">The sequence shown here is derived from an EMBL/GenBank/DDBJ whole genome shotgun (WGS) entry which is preliminary data.</text>
</comment>
<organism evidence="2 3">
    <name type="scientific">Nitratireductor pacificus pht-3B</name>
    <dbReference type="NCBI Taxonomy" id="391937"/>
    <lineage>
        <taxon>Bacteria</taxon>
        <taxon>Pseudomonadati</taxon>
        <taxon>Pseudomonadota</taxon>
        <taxon>Alphaproteobacteria</taxon>
        <taxon>Hyphomicrobiales</taxon>
        <taxon>Phyllobacteriaceae</taxon>
        <taxon>Nitratireductor</taxon>
    </lineage>
</organism>
<keyword evidence="3" id="KW-1185">Reference proteome</keyword>
<dbReference type="OrthoDB" id="214902at2"/>
<dbReference type="Pfam" id="PF04993">
    <property type="entry name" value="TfoX_N"/>
    <property type="match status" value="1"/>
</dbReference>
<accession>K2N0U2</accession>
<sequence length="118" mass="12945">MAYDEELTARLRAALEGLVGLVEKRMMGAVCFMVDGNMICGADRAKTGERRFLFRVGKDHQDEALARPGAKLMEMGGRTMSGFIFVDAEDCGDDALRSWVALALDFVGTLPPKTEAKR</sequence>
<dbReference type="Gene3D" id="3.30.1460.30">
    <property type="entry name" value="YgaC/TfoX-N like chaperone"/>
    <property type="match status" value="1"/>
</dbReference>
<dbReference type="RefSeq" id="WP_008597961.1">
    <property type="nucleotide sequence ID" value="NZ_AMRM01000018.1"/>
</dbReference>
<feature type="domain" description="TfoX N-terminal" evidence="1">
    <location>
        <begin position="15"/>
        <end position="106"/>
    </location>
</feature>
<dbReference type="SUPFAM" id="SSF159894">
    <property type="entry name" value="YgaC/TfoX-N like"/>
    <property type="match status" value="1"/>
</dbReference>
<dbReference type="eggNOG" id="COG3070">
    <property type="taxonomic scope" value="Bacteria"/>
</dbReference>
<dbReference type="InterPro" id="IPR007076">
    <property type="entry name" value="TfoX_N"/>
</dbReference>
<dbReference type="EMBL" id="AMRM01000018">
    <property type="protein sequence ID" value="EKF17873.1"/>
    <property type="molecule type" value="Genomic_DNA"/>
</dbReference>
<evidence type="ECO:0000313" key="3">
    <source>
        <dbReference type="Proteomes" id="UP000006786"/>
    </source>
</evidence>
<dbReference type="STRING" id="391937.NA2_15434"/>
<reference evidence="2 3" key="1">
    <citation type="journal article" date="2012" name="J. Bacteriol.">
        <title>Genome Sequence of Nitratireductor pacificus Type Strain pht-3B.</title>
        <authorList>
            <person name="Lai Q."/>
            <person name="Li G."/>
            <person name="Shao Z."/>
        </authorList>
    </citation>
    <scope>NUCLEOTIDE SEQUENCE [LARGE SCALE GENOMIC DNA]</scope>
    <source>
        <strain evidence="3">pht-3B</strain>
    </source>
</reference>
<gene>
    <name evidence="2" type="ORF">NA2_15434</name>
</gene>
<dbReference type="Proteomes" id="UP000006786">
    <property type="component" value="Unassembled WGS sequence"/>
</dbReference>
<dbReference type="AlphaFoldDB" id="K2N0U2"/>
<name>K2N0U2_9HYPH</name>
<dbReference type="PATRIC" id="fig|391937.3.peg.3169"/>
<evidence type="ECO:0000313" key="2">
    <source>
        <dbReference type="EMBL" id="EKF17873.1"/>
    </source>
</evidence>
<proteinExistence type="predicted"/>
<protein>
    <recommendedName>
        <fullName evidence="1">TfoX N-terminal domain-containing protein</fullName>
    </recommendedName>
</protein>